<dbReference type="CDD" id="cd01335">
    <property type="entry name" value="Radical_SAM"/>
    <property type="match status" value="1"/>
</dbReference>
<dbReference type="OrthoDB" id="9801120at2"/>
<dbReference type="InterPro" id="IPR013785">
    <property type="entry name" value="Aldolase_TIM"/>
</dbReference>
<dbReference type="PANTHER" id="PTHR43583">
    <property type="entry name" value="2-IMINOACETATE SYNTHASE"/>
    <property type="match status" value="1"/>
</dbReference>
<keyword evidence="9" id="KW-1185">Reference proteome</keyword>
<dbReference type="InterPro" id="IPR058240">
    <property type="entry name" value="rSAM_sf"/>
</dbReference>
<dbReference type="GO" id="GO:0051539">
    <property type="term" value="F:4 iron, 4 sulfur cluster binding"/>
    <property type="evidence" value="ECO:0007669"/>
    <property type="project" value="UniProtKB-KW"/>
</dbReference>
<organism evidence="8 9">
    <name type="scientific">Alteromonas pelagimontana</name>
    <dbReference type="NCBI Taxonomy" id="1858656"/>
    <lineage>
        <taxon>Bacteria</taxon>
        <taxon>Pseudomonadati</taxon>
        <taxon>Pseudomonadota</taxon>
        <taxon>Gammaproteobacteria</taxon>
        <taxon>Alteromonadales</taxon>
        <taxon>Alteromonadaceae</taxon>
        <taxon>Alteromonas/Salinimonas group</taxon>
        <taxon>Alteromonas</taxon>
    </lineage>
</organism>
<evidence type="ECO:0000256" key="2">
    <source>
        <dbReference type="ARBA" id="ARBA00022485"/>
    </source>
</evidence>
<dbReference type="GO" id="GO:0005506">
    <property type="term" value="F:iron ion binding"/>
    <property type="evidence" value="ECO:0007669"/>
    <property type="project" value="InterPro"/>
</dbReference>
<evidence type="ECO:0000313" key="9">
    <source>
        <dbReference type="Proteomes" id="UP000219285"/>
    </source>
</evidence>
<dbReference type="InterPro" id="IPR034428">
    <property type="entry name" value="ThiH/NoCL/HydG-like"/>
</dbReference>
<dbReference type="GO" id="GO:0036355">
    <property type="term" value="F:2-iminoacetate synthase activity"/>
    <property type="evidence" value="ECO:0007669"/>
    <property type="project" value="UniProtKB-EC"/>
</dbReference>
<dbReference type="InterPro" id="IPR012726">
    <property type="entry name" value="ThiH"/>
</dbReference>
<keyword evidence="5" id="KW-0408">Iron</keyword>
<evidence type="ECO:0000259" key="7">
    <source>
        <dbReference type="SMART" id="SM00876"/>
    </source>
</evidence>
<proteinExistence type="predicted"/>
<protein>
    <submittedName>
        <fullName evidence="8">2-iminoacetate synthase ThiH</fullName>
        <ecNumber evidence="8">4.1.99.19</ecNumber>
    </submittedName>
</protein>
<reference evidence="8 9" key="2">
    <citation type="submission" date="2020-04" db="EMBL/GenBank/DDBJ databases">
        <title>Complete genome sequence of Alteromonas pelagimontana 5.12T.</title>
        <authorList>
            <person name="Sinha R.K."/>
            <person name="Krishnan K.P."/>
            <person name="Kurian J.P."/>
        </authorList>
    </citation>
    <scope>NUCLEOTIDE SEQUENCE [LARGE SCALE GENOMIC DNA]</scope>
    <source>
        <strain evidence="8 9">5.12</strain>
    </source>
</reference>
<reference evidence="9" key="1">
    <citation type="submission" date="2014-12" db="EMBL/GenBank/DDBJ databases">
        <title>Complete genome sequence of a multi-drug resistant Klebsiella pneumoniae.</title>
        <authorList>
            <person name="Hua X."/>
            <person name="Chen Q."/>
            <person name="Li X."/>
            <person name="Feng Y."/>
            <person name="Ruan Z."/>
            <person name="Yu Y."/>
        </authorList>
    </citation>
    <scope>NUCLEOTIDE SEQUENCE [LARGE SCALE GENOMIC DNA]</scope>
    <source>
        <strain evidence="9">5.12</strain>
    </source>
</reference>
<gene>
    <name evidence="8" type="primary">thiH</name>
    <name evidence="8" type="ORF">CA267_010230</name>
</gene>
<dbReference type="EMBL" id="CP052766">
    <property type="protein sequence ID" value="QJR81128.1"/>
    <property type="molecule type" value="Genomic_DNA"/>
</dbReference>
<dbReference type="KEGG" id="apel:CA267_010230"/>
<dbReference type="SFLD" id="SFLDG01060">
    <property type="entry name" value="BATS_domain_containing"/>
    <property type="match status" value="1"/>
</dbReference>
<name>A0A6M4ME52_9ALTE</name>
<evidence type="ECO:0000256" key="4">
    <source>
        <dbReference type="ARBA" id="ARBA00022723"/>
    </source>
</evidence>
<keyword evidence="8" id="KW-0456">Lyase</keyword>
<evidence type="ECO:0000256" key="3">
    <source>
        <dbReference type="ARBA" id="ARBA00022691"/>
    </source>
</evidence>
<keyword evidence="6" id="KW-0411">Iron-sulfur</keyword>
<dbReference type="NCBIfam" id="TIGR02351">
    <property type="entry name" value="thiH"/>
    <property type="match status" value="1"/>
</dbReference>
<dbReference type="RefSeq" id="WP_075607578.1">
    <property type="nucleotide sequence ID" value="NZ_CP052766.1"/>
</dbReference>
<keyword evidence="3" id="KW-0949">S-adenosyl-L-methionine</keyword>
<evidence type="ECO:0000256" key="6">
    <source>
        <dbReference type="ARBA" id="ARBA00023014"/>
    </source>
</evidence>
<keyword evidence="2" id="KW-0004">4Fe-4S</keyword>
<evidence type="ECO:0000313" key="8">
    <source>
        <dbReference type="EMBL" id="QJR81128.1"/>
    </source>
</evidence>
<evidence type="ECO:0000256" key="1">
    <source>
        <dbReference type="ARBA" id="ARBA00001966"/>
    </source>
</evidence>
<dbReference type="SFLD" id="SFLDF00301">
    <property type="entry name" value="2-iminoacetate_synthase_(ThiH)"/>
    <property type="match status" value="1"/>
</dbReference>
<dbReference type="SFLD" id="SFLDS00029">
    <property type="entry name" value="Radical_SAM"/>
    <property type="match status" value="1"/>
</dbReference>
<dbReference type="SUPFAM" id="SSF102114">
    <property type="entry name" value="Radical SAM enzymes"/>
    <property type="match status" value="1"/>
</dbReference>
<keyword evidence="4" id="KW-0479">Metal-binding</keyword>
<dbReference type="InterPro" id="IPR007197">
    <property type="entry name" value="rSAM"/>
</dbReference>
<dbReference type="SMART" id="SM00876">
    <property type="entry name" value="BATS"/>
    <property type="match status" value="1"/>
</dbReference>
<dbReference type="AlphaFoldDB" id="A0A6M4ME52"/>
<dbReference type="Pfam" id="PF04055">
    <property type="entry name" value="Radical_SAM"/>
    <property type="match status" value="1"/>
</dbReference>
<dbReference type="Proteomes" id="UP000219285">
    <property type="component" value="Chromosome"/>
</dbReference>
<feature type="domain" description="Biotin and thiamin synthesis-associated" evidence="7">
    <location>
        <begin position="256"/>
        <end position="361"/>
    </location>
</feature>
<accession>A0A6M4ME52</accession>
<dbReference type="EC" id="4.1.99.19" evidence="8"/>
<dbReference type="InterPro" id="IPR010722">
    <property type="entry name" value="BATS_dom"/>
</dbReference>
<evidence type="ECO:0000256" key="5">
    <source>
        <dbReference type="ARBA" id="ARBA00023004"/>
    </source>
</evidence>
<dbReference type="Gene3D" id="3.20.20.70">
    <property type="entry name" value="Aldolase class I"/>
    <property type="match status" value="1"/>
</dbReference>
<comment type="cofactor">
    <cofactor evidence="1">
        <name>[4Fe-4S] cluster</name>
        <dbReference type="ChEBI" id="CHEBI:49883"/>
    </cofactor>
</comment>
<dbReference type="SFLD" id="SFLDG01081">
    <property type="entry name" value="cleavage_of_the_Ca-Cb_bond_in"/>
    <property type="match status" value="1"/>
</dbReference>
<dbReference type="Pfam" id="PF06968">
    <property type="entry name" value="BATS"/>
    <property type="match status" value="1"/>
</dbReference>
<sequence>MIVATHLRTQNWDDIAMRVHSVTPSRAYAAIHASHPDIDDFIAMVSPAAEPYLEIMAQRAKQLSRSRFGNTVSMFVPLYLSNLCANECTYCGFTMSNRIKRKTLTLEEVDQEAQAIKSMGFSNLLLVTGEHETKVGMAYFKETIPRLKRHFPYLMMEVQPLSTEHYRELKQLGINAVLVYQETYHARRYAQFHLRGNKQDFDWRLETSDRLGIAGMDKIGIGALLGLADWRTDSIMTALHASYLQKTYWRSRVSIAFPRLRPCAGGTGADTFTLTDRQLVQLICAHRILHPQAELSLSTRESAHFRDNVIPLGITSISAGSQTQPGGYSDTSTTALSQFDTEDNRPAADVAAALVKQGLEPVWTDWLAGYGKA</sequence>
<dbReference type="PANTHER" id="PTHR43583:SF1">
    <property type="entry name" value="2-IMINOACETATE SYNTHASE"/>
    <property type="match status" value="1"/>
</dbReference>